<dbReference type="NCBIfam" id="TIGR01730">
    <property type="entry name" value="RND_mfp"/>
    <property type="match status" value="1"/>
</dbReference>
<dbReference type="InterPro" id="IPR042100">
    <property type="entry name" value="Bug_dom1"/>
</dbReference>
<evidence type="ECO:0000256" key="3">
    <source>
        <dbReference type="ARBA" id="ARBA00016774"/>
    </source>
</evidence>
<accession>A0A813BFC7</accession>
<keyword evidence="11" id="KW-1185">Reference proteome</keyword>
<feature type="transmembrane region" description="Helical" evidence="7">
    <location>
        <begin position="31"/>
        <end position="51"/>
    </location>
</feature>
<evidence type="ECO:0000313" key="10">
    <source>
        <dbReference type="EMBL" id="CAE7903172.1"/>
    </source>
</evidence>
<feature type="transmembrane region" description="Helical" evidence="7">
    <location>
        <begin position="182"/>
        <end position="200"/>
    </location>
</feature>
<dbReference type="SUPFAM" id="SSF53850">
    <property type="entry name" value="Periplasmic binding protein-like II"/>
    <property type="match status" value="1"/>
</dbReference>
<gene>
    <name evidence="10" type="ORF">SNEC2469_LOCUS30465</name>
</gene>
<feature type="active site" description="Charge relay system" evidence="6">
    <location>
        <position position="1407"/>
    </location>
</feature>
<dbReference type="Gene3D" id="3.40.190.150">
    <property type="entry name" value="Bordetella uptake gene, domain 1"/>
    <property type="match status" value="1"/>
</dbReference>
<dbReference type="InterPro" id="IPR006143">
    <property type="entry name" value="RND_pump_MFP"/>
</dbReference>
<dbReference type="Gene3D" id="1.10.287.470">
    <property type="entry name" value="Helix hairpin bin"/>
    <property type="match status" value="1"/>
</dbReference>
<protein>
    <recommendedName>
        <fullName evidence="3">S-formylglutathione hydrolase</fullName>
        <ecNumber evidence="2">3.1.2.12</ecNumber>
    </recommendedName>
</protein>
<dbReference type="InterPro" id="IPR058625">
    <property type="entry name" value="MdtA-like_BSH"/>
</dbReference>
<dbReference type="Pfam" id="PF02321">
    <property type="entry name" value="OEP"/>
    <property type="match status" value="2"/>
</dbReference>
<evidence type="ECO:0000256" key="2">
    <source>
        <dbReference type="ARBA" id="ARBA00012479"/>
    </source>
</evidence>
<feature type="transmembrane region" description="Helical" evidence="7">
    <location>
        <begin position="843"/>
        <end position="860"/>
    </location>
</feature>
<feature type="domain" description="DUF112" evidence="8">
    <location>
        <begin position="716"/>
        <end position="1143"/>
    </location>
</feature>
<feature type="transmembrane region" description="Helical" evidence="7">
    <location>
        <begin position="805"/>
        <end position="831"/>
    </location>
</feature>
<dbReference type="Gene3D" id="2.20.200.10">
    <property type="entry name" value="Outer membrane efflux proteins (OEP)"/>
    <property type="match status" value="1"/>
</dbReference>
<dbReference type="GO" id="GO:0046294">
    <property type="term" value="P:formaldehyde catabolic process"/>
    <property type="evidence" value="ECO:0007669"/>
    <property type="project" value="InterPro"/>
</dbReference>
<dbReference type="Pfam" id="PF25917">
    <property type="entry name" value="BSH_RND"/>
    <property type="match status" value="1"/>
</dbReference>
<feature type="domain" description="Multidrug resistance protein MdtA-like barrel-sandwich hybrid" evidence="9">
    <location>
        <begin position="1874"/>
        <end position="2013"/>
    </location>
</feature>
<dbReference type="Gene3D" id="2.40.50.100">
    <property type="match status" value="1"/>
</dbReference>
<dbReference type="PANTHER" id="PTHR35342:SF5">
    <property type="entry name" value="TRICARBOXYLIC TRANSPORT PROTEIN"/>
    <property type="match status" value="1"/>
</dbReference>
<feature type="transmembrane region" description="Helical" evidence="7">
    <location>
        <begin position="1023"/>
        <end position="1046"/>
    </location>
</feature>
<dbReference type="NCBIfam" id="TIGR01845">
    <property type="entry name" value="outer_NodT"/>
    <property type="match status" value="1"/>
</dbReference>
<dbReference type="PANTHER" id="PTHR35342">
    <property type="entry name" value="TRICARBOXYLIC TRANSPORT PROTEIN"/>
    <property type="match status" value="1"/>
</dbReference>
<evidence type="ECO:0000313" key="11">
    <source>
        <dbReference type="Proteomes" id="UP000601435"/>
    </source>
</evidence>
<dbReference type="InterPro" id="IPR014186">
    <property type="entry name" value="S-formylglutathione_hydrol"/>
</dbReference>
<name>A0A813BFC7_9DINO</name>
<sequence>MAGPAAAQGLSVVAYLGNVFASVNWFMWLGLMIPYSLFFFAIDSLIVWRVINWFDAKVSYKNILPVRASTYILSILNEQLGKGAMALYLNRREGVPGWKLGSSMLFIMVCELFYLATWANIGLALQWDNLPEVFRGLPWVGMIIVALFAMAFLYFKGKILPNLKWRDKHILHAFREARLSQYLVIMILRSPALLAAVVVYSEALSLFGVEISYMQMLGILPVIFFGASIPGPFRAVAVSLWVILFPEFPAEMSAFGLVQHNFFILFNAVIGLVFLRLTIHAQAAPEQLHLLIPGGAGGGWDRTARGVGTVLSRTGLIKQIRYENMSGGGGARGIAHLLERQSPHMLMVNSSPIVIRSLQKAFPHSFRDLTPVASVIGDYSVIAVRRQSPIQSISALAAAQKQNPSRIAVAGGSIAGSTDHIVAALVFAGFAAEPKSVKYIPYDAGGKAMAGLLSGEVQALSSGLGEVIDMAQQGWVNILCVTSAERLNLLPDTPTCLESGARGAVFANWRGFFASPAMPASQVQAYAEVLAQMYATSTWREIADNYGWVDLFYAQADFAEMLHQQETDVSGCILLAFCCAYGLLALDIPSTTTQMGSAFSARTMPAALAIVGIILSLALILLPGRAQTSSQAPIYWRKGAAFIVLMSLYGLAIRPGGFIVATIAFLAAGFWLLGERKVMTLFILPTAVAVFFWFLLSELLGVYVAPGPAFWRTDAILFLVGGCLAGTLIGMLPGLGPMTAIALMIPIASTLEPTTGIIMMAAVYYGAIFGGSTSSILINAPGVASTVASSFDGYPMSQQGHAGKALAIAAGASFCGGIIGAVLLMLGAPVLAKASLLFQSSDYFALMVLGLVSVAAFAGNGGLIKALLMTTVGLMLSTVGTSQAQGIERFTLGSIDLIDGISFLLLVMATFALAEALLAVLRTPATQLQIVEKSKRKTLGSMRVSTDEIRDISPTVARSSVLGFIIGLLPGAGATVASFLAYASEQRIAPANQSPAFGAGAPRGLAAPEAANNAAATGSFVPLLTLGIPGSGTTAILLGALIAYGIQPGPMLFINEPAVFWAVIVSMWLGNVVLLVLNLPLIPYIARILMVPGRLLLPLIMFFSIIGVYLVSFNTFDIQLMVLFAAAAVGLRLLNFPMAPMILGFILGGLMEENLGRALLIYDNNWSFLWTRPLTFGILLLAALALSANHGPVPILYWLSGLTCNDENFVQKAGAQQWAAQYGIALIAPDTSPRGDSVPDDPDGAYDFGLGAGFYVDATQAPWSEHYRMYSYITVELPALLATIEQLDTTRQGISGHSMGGHGALTIGLRNADRFRSISAFAPISNPSNCPWGRKALAGYLGPEQTAWRLYDACALLEDKAPTMPIRIDQGDADAFLAEQLAPDQFLRLCKMRNLPLTYEWQAGYDHSYFFIVANLPTAWPLDDQSTQSPPEAWLATFDAPYLNALVEQAVSDNYDLKQQAIAVERAQIQERLARADRLPSLNLSLSGQRFRPLGELSGISEQVDIAATASFEIDLWGKLSDRQRQAQLNRAAAEMRYLTAQRALAANVVRASFNLISAGQLQQVFNQRLTNLQQGLDVIEKGYRSGLNEALDVYLALNTVEQERANVANQRQVSFEARTNLERLLAEYPSAQISVTQDLPALPALPAAGLPADLLQRRPDIQAAWLDLLAADAELAVAHKNRFPSLDLTGSVRDADSAVSRLLNGGPLAFTAAASLFQPIFQGGRLKALEEQAALIVEQLEQRYLDVVFSSIAEVANELNRSVTLNDRYNAIVQAEVNASTALTLAFDQYQKGLVTFTTVLDAQRRAFDAQTAVVQLRNQRLQTRVALLLALGGPPAGPQTVVEVIPVTSRDYQINVSSYGTVQPRTRSILVAQVRGQIVNIEADFRAGGFFDAGDALLTIDPRDYEADVQIAQATLMDALQVQAQEEARVEQALQDWQRLGQPGEEPSELVLRQPQLQAARARVSSAQSALTKAGLDLERTTITAPFSGRVLRQMVDLGQVVTVGAQLAEVFATDYVEIRLPIRNADLEFVELPENQNTVAPYVEIKSNLGGETTWHGEVIRTEGAIDAVARQLHVVAQINDPFGTTNPVAKPLKIGEYVTAEISGKQLQDVIVIPGNTIYQNSYVYVVENDLLQRRDVEIAWQNGVDAIIAKGLMADELLVTTPLGQITSGTAVRIAGEQDAARIARNRPAQSTGAAN</sequence>
<feature type="transmembrane region" description="Helical" evidence="7">
    <location>
        <begin position="1058"/>
        <end position="1083"/>
    </location>
</feature>
<evidence type="ECO:0000256" key="4">
    <source>
        <dbReference type="ARBA" id="ARBA00022487"/>
    </source>
</evidence>
<feature type="transmembrane region" description="Helical" evidence="7">
    <location>
        <begin position="897"/>
        <end position="921"/>
    </location>
</feature>
<dbReference type="Gene3D" id="3.40.50.1820">
    <property type="entry name" value="alpha/beta hydrolase"/>
    <property type="match status" value="1"/>
</dbReference>
<evidence type="ECO:0000256" key="5">
    <source>
        <dbReference type="ARBA" id="ARBA00022801"/>
    </source>
</evidence>
<dbReference type="OrthoDB" id="420518at2759"/>
<feature type="transmembrane region" description="Helical" evidence="7">
    <location>
        <begin position="105"/>
        <end position="125"/>
    </location>
</feature>
<evidence type="ECO:0000259" key="9">
    <source>
        <dbReference type="Pfam" id="PF25917"/>
    </source>
</evidence>
<evidence type="ECO:0000256" key="7">
    <source>
        <dbReference type="SAM" id="Phobius"/>
    </source>
</evidence>
<feature type="transmembrane region" description="Helical" evidence="7">
    <location>
        <begin position="961"/>
        <end position="983"/>
    </location>
</feature>
<feature type="transmembrane region" description="Helical" evidence="7">
    <location>
        <begin position="681"/>
        <end position="704"/>
    </location>
</feature>
<dbReference type="GO" id="GO:0016020">
    <property type="term" value="C:membrane"/>
    <property type="evidence" value="ECO:0007669"/>
    <property type="project" value="InterPro"/>
</dbReference>
<dbReference type="GO" id="GO:0018738">
    <property type="term" value="F:S-formylglutathione hydrolase activity"/>
    <property type="evidence" value="ECO:0007669"/>
    <property type="project" value="UniProtKB-EC"/>
</dbReference>
<dbReference type="GO" id="GO:0015562">
    <property type="term" value="F:efflux transmembrane transporter activity"/>
    <property type="evidence" value="ECO:0007669"/>
    <property type="project" value="InterPro"/>
</dbReference>
<proteinExistence type="inferred from homology"/>
<feature type="transmembrane region" description="Helical" evidence="7">
    <location>
        <begin position="1169"/>
        <end position="1188"/>
    </location>
</feature>
<dbReference type="InterPro" id="IPR003423">
    <property type="entry name" value="OMP_efflux"/>
</dbReference>
<feature type="transmembrane region" description="Helical" evidence="7">
    <location>
        <begin position="757"/>
        <end position="778"/>
    </location>
</feature>
<reference evidence="10" key="1">
    <citation type="submission" date="2021-02" db="EMBL/GenBank/DDBJ databases">
        <authorList>
            <person name="Dougan E. K."/>
            <person name="Rhodes N."/>
            <person name="Thang M."/>
            <person name="Chan C."/>
        </authorList>
    </citation>
    <scope>NUCLEOTIDE SEQUENCE</scope>
</reference>
<dbReference type="Gene3D" id="1.20.1600.10">
    <property type="entry name" value="Outer membrane efflux proteins (OEP)"/>
    <property type="match status" value="1"/>
</dbReference>
<evidence type="ECO:0000259" key="8">
    <source>
        <dbReference type="Pfam" id="PF01970"/>
    </source>
</evidence>
<dbReference type="Pfam" id="PF00756">
    <property type="entry name" value="Esterase"/>
    <property type="match status" value="1"/>
</dbReference>
<dbReference type="EMBL" id="CAJNJA010071251">
    <property type="protein sequence ID" value="CAE7903172.1"/>
    <property type="molecule type" value="Genomic_DNA"/>
</dbReference>
<feature type="transmembrane region" description="Helical" evidence="7">
    <location>
        <begin position="1095"/>
        <end position="1116"/>
    </location>
</feature>
<dbReference type="SUPFAM" id="SSF111369">
    <property type="entry name" value="HlyD-like secretion proteins"/>
    <property type="match status" value="1"/>
</dbReference>
<dbReference type="Gene3D" id="2.40.30.170">
    <property type="match status" value="1"/>
</dbReference>
<keyword evidence="7" id="KW-1133">Transmembrane helix</keyword>
<keyword evidence="7" id="KW-0812">Transmembrane</keyword>
<feature type="active site" description="Charge relay system" evidence="6">
    <location>
        <position position="1298"/>
    </location>
</feature>
<dbReference type="Gene3D" id="3.40.190.10">
    <property type="entry name" value="Periplasmic binding protein-like II"/>
    <property type="match status" value="1"/>
</dbReference>
<feature type="transmembrane region" description="Helical" evidence="7">
    <location>
        <begin position="716"/>
        <end position="745"/>
    </location>
</feature>
<feature type="transmembrane region" description="Helical" evidence="7">
    <location>
        <begin position="606"/>
        <end position="622"/>
    </location>
</feature>
<dbReference type="Pfam" id="PF01970">
    <property type="entry name" value="TctA"/>
    <property type="match status" value="1"/>
</dbReference>
<feature type="transmembrane region" description="Helical" evidence="7">
    <location>
        <begin position="1122"/>
        <end position="1148"/>
    </location>
</feature>
<dbReference type="Gene3D" id="2.40.420.20">
    <property type="match status" value="1"/>
</dbReference>
<comment type="caution">
    <text evidence="10">The sequence shown here is derived from an EMBL/GenBank/DDBJ whole genome shotgun (WGS) entry which is preliminary data.</text>
</comment>
<organism evidence="10 11">
    <name type="scientific">Symbiodinium necroappetens</name>
    <dbReference type="NCBI Taxonomy" id="1628268"/>
    <lineage>
        <taxon>Eukaryota</taxon>
        <taxon>Sar</taxon>
        <taxon>Alveolata</taxon>
        <taxon>Dinophyceae</taxon>
        <taxon>Suessiales</taxon>
        <taxon>Symbiodiniaceae</taxon>
        <taxon>Symbiodinium</taxon>
    </lineage>
</organism>
<dbReference type="GO" id="GO:0052689">
    <property type="term" value="F:carboxylic ester hydrolase activity"/>
    <property type="evidence" value="ECO:0007669"/>
    <property type="project" value="UniProtKB-KW"/>
</dbReference>
<feature type="transmembrane region" description="Helical" evidence="7">
    <location>
        <begin position="262"/>
        <end position="279"/>
    </location>
</feature>
<dbReference type="CDD" id="cd07012">
    <property type="entry name" value="PBP2_Bug_TTT"/>
    <property type="match status" value="1"/>
</dbReference>
<feature type="transmembrane region" description="Helical" evidence="7">
    <location>
        <begin position="569"/>
        <end position="586"/>
    </location>
</feature>
<dbReference type="Proteomes" id="UP000601435">
    <property type="component" value="Unassembled WGS sequence"/>
</dbReference>
<dbReference type="InterPro" id="IPR000801">
    <property type="entry name" value="Esterase-like"/>
</dbReference>
<dbReference type="InterPro" id="IPR010131">
    <property type="entry name" value="MdtP/NodT-like"/>
</dbReference>
<dbReference type="NCBIfam" id="TIGR02821">
    <property type="entry name" value="fghA_ester_D"/>
    <property type="match status" value="1"/>
</dbReference>
<dbReference type="EC" id="3.1.2.12" evidence="2"/>
<feature type="transmembrane region" description="Helical" evidence="7">
    <location>
        <begin position="137"/>
        <end position="155"/>
    </location>
</feature>
<evidence type="ECO:0000256" key="6">
    <source>
        <dbReference type="PIRSR" id="PIRSR614186-1"/>
    </source>
</evidence>
<keyword evidence="4" id="KW-0719">Serine esterase</keyword>
<dbReference type="Pfam" id="PF03401">
    <property type="entry name" value="TctC"/>
    <property type="match status" value="1"/>
</dbReference>
<dbReference type="InterPro" id="IPR002823">
    <property type="entry name" value="DUF112_TM"/>
</dbReference>
<comment type="similarity">
    <text evidence="1">Belongs to the esterase D family.</text>
</comment>
<keyword evidence="7" id="KW-0472">Membrane</keyword>
<dbReference type="SUPFAM" id="SSF53474">
    <property type="entry name" value="alpha/beta-Hydrolases"/>
    <property type="match status" value="1"/>
</dbReference>
<feature type="active site" description="Charge relay system" evidence="6">
    <location>
        <position position="1374"/>
    </location>
</feature>
<keyword evidence="5" id="KW-0378">Hydrolase</keyword>
<dbReference type="SUPFAM" id="SSF56954">
    <property type="entry name" value="Outer membrane efflux proteins (OEP)"/>
    <property type="match status" value="1"/>
</dbReference>
<evidence type="ECO:0000256" key="1">
    <source>
        <dbReference type="ARBA" id="ARBA00005622"/>
    </source>
</evidence>
<dbReference type="InterPro" id="IPR029058">
    <property type="entry name" value="AB_hydrolase_fold"/>
</dbReference>
<dbReference type="InterPro" id="IPR005064">
    <property type="entry name" value="BUG"/>
</dbReference>